<gene>
    <name evidence="1" type="ORF">MNBD_GAMMA12-530</name>
</gene>
<proteinExistence type="predicted"/>
<accession>A0A3B0Y9T6</accession>
<organism evidence="1">
    <name type="scientific">hydrothermal vent metagenome</name>
    <dbReference type="NCBI Taxonomy" id="652676"/>
    <lineage>
        <taxon>unclassified sequences</taxon>
        <taxon>metagenomes</taxon>
        <taxon>ecological metagenomes</taxon>
    </lineage>
</organism>
<reference evidence="1" key="1">
    <citation type="submission" date="2018-06" db="EMBL/GenBank/DDBJ databases">
        <authorList>
            <person name="Zhirakovskaya E."/>
        </authorList>
    </citation>
    <scope>NUCLEOTIDE SEQUENCE</scope>
</reference>
<evidence type="ECO:0000313" key="1">
    <source>
        <dbReference type="EMBL" id="VAW73133.1"/>
    </source>
</evidence>
<dbReference type="EMBL" id="UOFL01000041">
    <property type="protein sequence ID" value="VAW73133.1"/>
    <property type="molecule type" value="Genomic_DNA"/>
</dbReference>
<sequence length="110" mass="11594">MCDELEVGVGGLGGLGGLGGFIDGFQTGVIFDQRSLGNSILLAQYRVLFAMLIKNTQLLNPFVGNHGSAQRLTPFVGNHGSSQCLIPFVGDYGSAQRLIHSLVTMVLLSA</sequence>
<name>A0A3B0Y9T6_9ZZZZ</name>
<dbReference type="AlphaFoldDB" id="A0A3B0Y9T6"/>
<protein>
    <submittedName>
        <fullName evidence="1">Uncharacterized protein</fullName>
    </submittedName>
</protein>